<accession>A0A2P2L835</accession>
<reference evidence="1" key="1">
    <citation type="submission" date="2018-02" db="EMBL/GenBank/DDBJ databases">
        <title>Rhizophora mucronata_Transcriptome.</title>
        <authorList>
            <person name="Meera S.P."/>
            <person name="Sreeshan A."/>
            <person name="Augustine A."/>
        </authorList>
    </citation>
    <scope>NUCLEOTIDE SEQUENCE</scope>
    <source>
        <tissue evidence="1">Leaf</tissue>
    </source>
</reference>
<organism evidence="1">
    <name type="scientific">Rhizophora mucronata</name>
    <name type="common">Asiatic mangrove</name>
    <dbReference type="NCBI Taxonomy" id="61149"/>
    <lineage>
        <taxon>Eukaryota</taxon>
        <taxon>Viridiplantae</taxon>
        <taxon>Streptophyta</taxon>
        <taxon>Embryophyta</taxon>
        <taxon>Tracheophyta</taxon>
        <taxon>Spermatophyta</taxon>
        <taxon>Magnoliopsida</taxon>
        <taxon>eudicotyledons</taxon>
        <taxon>Gunneridae</taxon>
        <taxon>Pentapetalae</taxon>
        <taxon>rosids</taxon>
        <taxon>fabids</taxon>
        <taxon>Malpighiales</taxon>
        <taxon>Rhizophoraceae</taxon>
        <taxon>Rhizophora</taxon>
    </lineage>
</organism>
<dbReference type="AlphaFoldDB" id="A0A2P2L835"/>
<protein>
    <submittedName>
        <fullName evidence="1">Regulator of nonsense transcripts UPF2-like</fullName>
    </submittedName>
</protein>
<evidence type="ECO:0000313" key="1">
    <source>
        <dbReference type="EMBL" id="MBX14134.1"/>
    </source>
</evidence>
<name>A0A2P2L835_RHIMU</name>
<proteinExistence type="predicted"/>
<sequence length="44" mass="5238">MRHQSKMNWIHQKIVSASEWLLHFLRHVDTTLNVVLLRGNLIDS</sequence>
<dbReference type="EMBL" id="GGEC01033650">
    <property type="protein sequence ID" value="MBX14134.1"/>
    <property type="molecule type" value="Transcribed_RNA"/>
</dbReference>